<name>A0ABY2H6R9_9HYPO</name>
<proteinExistence type="predicted"/>
<comment type="caution">
    <text evidence="2">The sequence shown here is derived from an EMBL/GenBank/DDBJ whole genome shotgun (WGS) entry which is preliminary data.</text>
</comment>
<reference evidence="2 3" key="1">
    <citation type="submission" date="2018-01" db="EMBL/GenBank/DDBJ databases">
        <title>Genome characterization of the sugarcane-associated fungus Trichoderma ghanense CCMA-1212 and their application in lignocelulose bioconversion.</title>
        <authorList>
            <person name="Steindorff A.S."/>
            <person name="Mendes T.D."/>
            <person name="Vilela E.S.D."/>
            <person name="Rodrigues D.S."/>
            <person name="Formighieri E.F."/>
            <person name="Melo I.S."/>
            <person name="Favaro L.C.L."/>
        </authorList>
    </citation>
    <scope>NUCLEOTIDE SEQUENCE [LARGE SCALE GENOMIC DNA]</scope>
    <source>
        <strain evidence="2 3">CCMA-1212</strain>
    </source>
</reference>
<feature type="region of interest" description="Disordered" evidence="1">
    <location>
        <begin position="1"/>
        <end position="86"/>
    </location>
</feature>
<evidence type="ECO:0000256" key="1">
    <source>
        <dbReference type="SAM" id="MobiDB-lite"/>
    </source>
</evidence>
<evidence type="ECO:0000313" key="3">
    <source>
        <dbReference type="Proteomes" id="UP001642720"/>
    </source>
</evidence>
<feature type="region of interest" description="Disordered" evidence="1">
    <location>
        <begin position="128"/>
        <end position="172"/>
    </location>
</feature>
<protein>
    <submittedName>
        <fullName evidence="2">Uncharacterized protein</fullName>
    </submittedName>
</protein>
<dbReference type="Proteomes" id="UP001642720">
    <property type="component" value="Unassembled WGS sequence"/>
</dbReference>
<dbReference type="GeneID" id="300576837"/>
<accession>A0ABY2H6R9</accession>
<feature type="compositionally biased region" description="Basic residues" evidence="1">
    <location>
        <begin position="142"/>
        <end position="158"/>
    </location>
</feature>
<feature type="compositionally biased region" description="Low complexity" evidence="1">
    <location>
        <begin position="15"/>
        <end position="32"/>
    </location>
</feature>
<keyword evidence="3" id="KW-1185">Reference proteome</keyword>
<gene>
    <name evidence="2" type="ORF">CCMA1212_005110</name>
</gene>
<organism evidence="2 3">
    <name type="scientific">Trichoderma ghanense</name>
    <dbReference type="NCBI Taxonomy" id="65468"/>
    <lineage>
        <taxon>Eukaryota</taxon>
        <taxon>Fungi</taxon>
        <taxon>Dikarya</taxon>
        <taxon>Ascomycota</taxon>
        <taxon>Pezizomycotina</taxon>
        <taxon>Sordariomycetes</taxon>
        <taxon>Hypocreomycetidae</taxon>
        <taxon>Hypocreales</taxon>
        <taxon>Hypocreaceae</taxon>
        <taxon>Trichoderma</taxon>
    </lineage>
</organism>
<feature type="compositionally biased region" description="Polar residues" evidence="1">
    <location>
        <begin position="33"/>
        <end position="43"/>
    </location>
</feature>
<evidence type="ECO:0000313" key="2">
    <source>
        <dbReference type="EMBL" id="TFB03040.1"/>
    </source>
</evidence>
<sequence length="172" mass="18544">MPPKGLPAPRRRGCTWTRSTSPVPRSTTSTRTEANNNKTTTNGLPEAFNHRPLQVGQGGPSQSPSAIPTRAPKLNKRVCSGSSLRIPGGGMAGTEDQACLRARSRLKAIQAAAHHTIRRAKLNVVRSGRHHGTGREDLQRNHCAKQTRGHRGRSRPGHRHEASRGGIANTLA</sequence>
<dbReference type="EMBL" id="PPTA01000006">
    <property type="protein sequence ID" value="TFB03040.1"/>
    <property type="molecule type" value="Genomic_DNA"/>
</dbReference>
<dbReference type="RefSeq" id="XP_073559241.1">
    <property type="nucleotide sequence ID" value="XM_073702387.1"/>
</dbReference>